<gene>
    <name evidence="1" type="ORF">E7Z73_02835</name>
</gene>
<dbReference type="EMBL" id="SUTE01000022">
    <property type="protein sequence ID" value="MBE6504668.1"/>
    <property type="molecule type" value="Genomic_DNA"/>
</dbReference>
<evidence type="ECO:0000313" key="2">
    <source>
        <dbReference type="Proteomes" id="UP000762703"/>
    </source>
</evidence>
<dbReference type="RefSeq" id="WP_303736314.1">
    <property type="nucleotide sequence ID" value="NZ_SUTE01000022.1"/>
</dbReference>
<comment type="caution">
    <text evidence="1">The sequence shown here is derived from an EMBL/GenBank/DDBJ whole genome shotgun (WGS) entry which is preliminary data.</text>
</comment>
<proteinExistence type="predicted"/>
<dbReference type="AlphaFoldDB" id="A0A8T3V9B1"/>
<protein>
    <submittedName>
        <fullName evidence="1">Uncharacterized protein</fullName>
    </submittedName>
</protein>
<organism evidence="1 2">
    <name type="scientific">Methanobrevibacter millerae</name>
    <dbReference type="NCBI Taxonomy" id="230361"/>
    <lineage>
        <taxon>Archaea</taxon>
        <taxon>Methanobacteriati</taxon>
        <taxon>Methanobacteriota</taxon>
        <taxon>Methanomada group</taxon>
        <taxon>Methanobacteria</taxon>
        <taxon>Methanobacteriales</taxon>
        <taxon>Methanobacteriaceae</taxon>
        <taxon>Methanobrevibacter</taxon>
    </lineage>
</organism>
<dbReference type="Proteomes" id="UP000762703">
    <property type="component" value="Unassembled WGS sequence"/>
</dbReference>
<evidence type="ECO:0000313" key="1">
    <source>
        <dbReference type="EMBL" id="MBE6504668.1"/>
    </source>
</evidence>
<reference evidence="1" key="1">
    <citation type="submission" date="2019-04" db="EMBL/GenBank/DDBJ databases">
        <title>Evolution of Biomass-Degrading Anaerobic Consortia Revealed by Metagenomics.</title>
        <authorList>
            <person name="Peng X."/>
        </authorList>
    </citation>
    <scope>NUCLEOTIDE SEQUENCE</scope>
    <source>
        <strain evidence="1">SIG12</strain>
    </source>
</reference>
<accession>A0A8T3V9B1</accession>
<name>A0A8T3V9B1_9EURY</name>
<sequence length="77" mass="7911">MNKIILCLLLIAIAFVGVCAVAASDVDDVIVPIDDHSSPDITDVPTIVIPGGDGPGVEPTGEIEIIPLSILEGFSDN</sequence>